<dbReference type="EMBL" id="QGGY01000015">
    <property type="protein sequence ID" value="PWJ72953.1"/>
    <property type="molecule type" value="Genomic_DNA"/>
</dbReference>
<name>A0AB73SZP8_9FIRM</name>
<reference evidence="1 2" key="1">
    <citation type="submission" date="2018-05" db="EMBL/GenBank/DDBJ databases">
        <authorList>
            <person name="Goeker M."/>
            <person name="Huntemann M."/>
            <person name="Clum A."/>
            <person name="Pillay M."/>
            <person name="Palaniappan K."/>
            <person name="Varghese N."/>
            <person name="Mikhailova N."/>
            <person name="Stamatis D."/>
            <person name="Reddy T."/>
            <person name="Daum C."/>
            <person name="Shapiro N."/>
            <person name="Ivanova N."/>
            <person name="Kyrpides N."/>
            <person name="Woyke T."/>
        </authorList>
    </citation>
    <scope>NUCLEOTIDE SEQUENCE [LARGE SCALE GENOMIC DNA]</scope>
    <source>
        <strain evidence="1 2">DSM 26524</strain>
    </source>
</reference>
<dbReference type="Proteomes" id="UP000245412">
    <property type="component" value="Unassembled WGS sequence"/>
</dbReference>
<evidence type="ECO:0000313" key="1">
    <source>
        <dbReference type="EMBL" id="PWJ72953.1"/>
    </source>
</evidence>
<gene>
    <name evidence="1" type="ORF">C7383_115109</name>
</gene>
<keyword evidence="2" id="KW-1185">Reference proteome</keyword>
<organism evidence="1 2">
    <name type="scientific">Murimonas intestini</name>
    <dbReference type="NCBI Taxonomy" id="1337051"/>
    <lineage>
        <taxon>Bacteria</taxon>
        <taxon>Bacillati</taxon>
        <taxon>Bacillota</taxon>
        <taxon>Clostridia</taxon>
        <taxon>Lachnospirales</taxon>
        <taxon>Lachnospiraceae</taxon>
        <taxon>Murimonas</taxon>
    </lineage>
</organism>
<proteinExistence type="predicted"/>
<dbReference type="AlphaFoldDB" id="A0AB73SZP8"/>
<sequence>MESMTKEEMQRFLIKEAQRGSTEIEAYRNLMEILGIEFPNEPKKQKPAE</sequence>
<dbReference type="RefSeq" id="WP_257497862.1">
    <property type="nucleotide sequence ID" value="NZ_JANKBI010000015.1"/>
</dbReference>
<protein>
    <submittedName>
        <fullName evidence="1">Uncharacterized protein</fullName>
    </submittedName>
</protein>
<comment type="caution">
    <text evidence="1">The sequence shown here is derived from an EMBL/GenBank/DDBJ whole genome shotgun (WGS) entry which is preliminary data.</text>
</comment>
<accession>A0AB73SZP8</accession>
<evidence type="ECO:0000313" key="2">
    <source>
        <dbReference type="Proteomes" id="UP000245412"/>
    </source>
</evidence>